<dbReference type="Gene3D" id="2.40.40.20">
    <property type="match status" value="1"/>
</dbReference>
<dbReference type="InterPro" id="IPR009010">
    <property type="entry name" value="Asp_de-COase-like_dom_sf"/>
</dbReference>
<accession>A0A1H2FHM9</accession>
<evidence type="ECO:0000313" key="8">
    <source>
        <dbReference type="Proteomes" id="UP000199608"/>
    </source>
</evidence>
<gene>
    <name evidence="7" type="ORF">SAMN04487931_104164</name>
</gene>
<keyword evidence="4" id="KW-0411">Iron-sulfur</keyword>
<keyword evidence="8" id="KW-1185">Reference proteome</keyword>
<name>A0A1H2FHM9_9BACT</name>
<keyword evidence="1" id="KW-0479">Metal-binding</keyword>
<dbReference type="EMBL" id="FNLL01000004">
    <property type="protein sequence ID" value="SDU06867.1"/>
    <property type="molecule type" value="Genomic_DNA"/>
</dbReference>
<dbReference type="SUPFAM" id="SSF50692">
    <property type="entry name" value="ADC-like"/>
    <property type="match status" value="1"/>
</dbReference>
<dbReference type="InterPro" id="IPR006656">
    <property type="entry name" value="Mopterin_OxRdtase"/>
</dbReference>
<dbReference type="GO" id="GO:0046872">
    <property type="term" value="F:metal ion binding"/>
    <property type="evidence" value="ECO:0007669"/>
    <property type="project" value="UniProtKB-KW"/>
</dbReference>
<dbReference type="GO" id="GO:0043546">
    <property type="term" value="F:molybdopterin cofactor binding"/>
    <property type="evidence" value="ECO:0007669"/>
    <property type="project" value="InterPro"/>
</dbReference>
<dbReference type="PANTHER" id="PTHR43105:SF14">
    <property type="entry name" value="FORMATE DEHYDROGENASE H"/>
    <property type="match status" value="1"/>
</dbReference>
<dbReference type="GO" id="GO:0051536">
    <property type="term" value="F:iron-sulfur cluster binding"/>
    <property type="evidence" value="ECO:0007669"/>
    <property type="project" value="UniProtKB-KW"/>
</dbReference>
<dbReference type="Gene3D" id="3.40.50.740">
    <property type="match status" value="1"/>
</dbReference>
<dbReference type="Pfam" id="PF01568">
    <property type="entry name" value="Molydop_binding"/>
    <property type="match status" value="1"/>
</dbReference>
<dbReference type="PANTHER" id="PTHR43105">
    <property type="entry name" value="RESPIRATORY NITRATE REDUCTASE"/>
    <property type="match status" value="1"/>
</dbReference>
<proteinExistence type="predicted"/>
<evidence type="ECO:0000313" key="7">
    <source>
        <dbReference type="EMBL" id="SDU06867.1"/>
    </source>
</evidence>
<dbReference type="InterPro" id="IPR050123">
    <property type="entry name" value="Prok_molybdopt-oxidoreductase"/>
</dbReference>
<evidence type="ECO:0000256" key="2">
    <source>
        <dbReference type="ARBA" id="ARBA00023002"/>
    </source>
</evidence>
<keyword evidence="3" id="KW-0408">Iron</keyword>
<sequence>MTNSIAEIEDADCLLVVGSNTTEAHPLIAYRIFKAKAKNAKLIVVDPRKIQLTNICDIHIRLKFGTDIAFINGVMHEIIKNNLHNEKFIANRTEDFEALKETVKKYTPEHVSKITGVSVEDIKQMAKIYATSKNSSILYTLGITEHSHGVDNVKTLANLTMLTGQIGKKSSGVNPLRGQNNVQGACDMGALPNVYPGYQAVTDQSVCDKFQEAWGTELSKEVGKTIPDIMDGLIDGSVKGLYIFGENSVEGDPNTDHVRRALESAEFLVVHDIFLTSTAQMADVVLPGGCWAEVDGTFTNSERRVQRIRKAVEPPGEALPNWKIFSELGTRLGVEMKYDSAEEIFEEMTKLTPSFAGISYDRIDTQGIQWPCPSSEHPGTTFLHQGKFTRGKGKFHAIEHQKSKEEPDSQYPFTLTTGRRYAHYNTSSMTGRCKTLINEFPAPVAQINIEDAKQMGLNNGDQIKVSSRRGEVVTPISIGDVVPKGAIFMDFHFKNANSNKLLGTFLDPVSKTPDYKVCAVQFEKHTP</sequence>
<protein>
    <submittedName>
        <fullName evidence="7">Formate dehydrogenase, alpha subunit</fullName>
    </submittedName>
</protein>
<dbReference type="InterPro" id="IPR006657">
    <property type="entry name" value="MoPterin_dinucl-bd_dom"/>
</dbReference>
<dbReference type="GO" id="GO:0003954">
    <property type="term" value="F:NADH dehydrogenase activity"/>
    <property type="evidence" value="ECO:0007669"/>
    <property type="project" value="TreeGrafter"/>
</dbReference>
<evidence type="ECO:0000256" key="1">
    <source>
        <dbReference type="ARBA" id="ARBA00022723"/>
    </source>
</evidence>
<dbReference type="AlphaFoldDB" id="A0A1H2FHM9"/>
<keyword evidence="2" id="KW-0560">Oxidoreductase</keyword>
<dbReference type="SUPFAM" id="SSF53706">
    <property type="entry name" value="Formate dehydrogenase/DMSO reductase, domains 1-3"/>
    <property type="match status" value="1"/>
</dbReference>
<dbReference type="Pfam" id="PF00384">
    <property type="entry name" value="Molybdopterin"/>
    <property type="match status" value="1"/>
</dbReference>
<evidence type="ECO:0000256" key="4">
    <source>
        <dbReference type="ARBA" id="ARBA00023014"/>
    </source>
</evidence>
<dbReference type="Gene3D" id="3.40.228.10">
    <property type="entry name" value="Dimethylsulfoxide Reductase, domain 2"/>
    <property type="match status" value="1"/>
</dbReference>
<feature type="domain" description="Molybdopterin dinucleotide-binding" evidence="6">
    <location>
        <begin position="413"/>
        <end position="519"/>
    </location>
</feature>
<evidence type="ECO:0000259" key="5">
    <source>
        <dbReference type="Pfam" id="PF00384"/>
    </source>
</evidence>
<dbReference type="Proteomes" id="UP000199608">
    <property type="component" value="Unassembled WGS sequence"/>
</dbReference>
<dbReference type="GO" id="GO:0016020">
    <property type="term" value="C:membrane"/>
    <property type="evidence" value="ECO:0007669"/>
    <property type="project" value="TreeGrafter"/>
</dbReference>
<dbReference type="GO" id="GO:0022904">
    <property type="term" value="P:respiratory electron transport chain"/>
    <property type="evidence" value="ECO:0007669"/>
    <property type="project" value="TreeGrafter"/>
</dbReference>
<evidence type="ECO:0000256" key="3">
    <source>
        <dbReference type="ARBA" id="ARBA00023004"/>
    </source>
</evidence>
<reference evidence="8" key="1">
    <citation type="submission" date="2016-10" db="EMBL/GenBank/DDBJ databases">
        <authorList>
            <person name="Varghese N."/>
            <person name="Submissions S."/>
        </authorList>
    </citation>
    <scope>NUCLEOTIDE SEQUENCE [LARGE SCALE GENOMIC DNA]</scope>
    <source>
        <strain evidence="8">DSM 3384</strain>
    </source>
</reference>
<evidence type="ECO:0000259" key="6">
    <source>
        <dbReference type="Pfam" id="PF01568"/>
    </source>
</evidence>
<organism evidence="7 8">
    <name type="scientific">Desulfobacula phenolica</name>
    <dbReference type="NCBI Taxonomy" id="90732"/>
    <lineage>
        <taxon>Bacteria</taxon>
        <taxon>Pseudomonadati</taxon>
        <taxon>Thermodesulfobacteriota</taxon>
        <taxon>Desulfobacteria</taxon>
        <taxon>Desulfobacterales</taxon>
        <taxon>Desulfobacteraceae</taxon>
        <taxon>Desulfobacula</taxon>
    </lineage>
</organism>
<feature type="domain" description="Molybdopterin oxidoreductase" evidence="5">
    <location>
        <begin position="1"/>
        <end position="330"/>
    </location>
</feature>